<feature type="region of interest" description="Disordered" evidence="1">
    <location>
        <begin position="1109"/>
        <end position="1131"/>
    </location>
</feature>
<evidence type="ECO:0000256" key="1">
    <source>
        <dbReference type="SAM" id="MobiDB-lite"/>
    </source>
</evidence>
<dbReference type="PROSITE" id="PS50219">
    <property type="entry name" value="CNH"/>
    <property type="match status" value="1"/>
</dbReference>
<feature type="compositionally biased region" description="Basic and acidic residues" evidence="1">
    <location>
        <begin position="165"/>
        <end position="176"/>
    </location>
</feature>
<evidence type="ECO:0000313" key="4">
    <source>
        <dbReference type="Proteomes" id="UP000822688"/>
    </source>
</evidence>
<proteinExistence type="predicted"/>
<evidence type="ECO:0000259" key="2">
    <source>
        <dbReference type="PROSITE" id="PS50219"/>
    </source>
</evidence>
<feature type="region of interest" description="Disordered" evidence="1">
    <location>
        <begin position="245"/>
        <end position="271"/>
    </location>
</feature>
<accession>A0A8T0HYB8</accession>
<reference evidence="3" key="1">
    <citation type="submission" date="2020-06" db="EMBL/GenBank/DDBJ databases">
        <title>WGS assembly of Ceratodon purpureus strain R40.</title>
        <authorList>
            <person name="Carey S.B."/>
            <person name="Jenkins J."/>
            <person name="Shu S."/>
            <person name="Lovell J.T."/>
            <person name="Sreedasyam A."/>
            <person name="Maumus F."/>
            <person name="Tiley G.P."/>
            <person name="Fernandez-Pozo N."/>
            <person name="Barry K."/>
            <person name="Chen C."/>
            <person name="Wang M."/>
            <person name="Lipzen A."/>
            <person name="Daum C."/>
            <person name="Saski C.A."/>
            <person name="Payton A.C."/>
            <person name="Mcbreen J.C."/>
            <person name="Conrad R.E."/>
            <person name="Kollar L.M."/>
            <person name="Olsson S."/>
            <person name="Huttunen S."/>
            <person name="Landis J.B."/>
            <person name="Wickett N.J."/>
            <person name="Johnson M.G."/>
            <person name="Rensing S.A."/>
            <person name="Grimwood J."/>
            <person name="Schmutz J."/>
            <person name="Mcdaniel S.F."/>
        </authorList>
    </citation>
    <scope>NUCLEOTIDE SEQUENCE</scope>
    <source>
        <strain evidence="3">R40</strain>
    </source>
</reference>
<dbReference type="EMBL" id="CM026426">
    <property type="protein sequence ID" value="KAG0575358.1"/>
    <property type="molecule type" value="Genomic_DNA"/>
</dbReference>
<keyword evidence="4" id="KW-1185">Reference proteome</keyword>
<protein>
    <recommendedName>
        <fullName evidence="2">CNH domain-containing protein</fullName>
    </recommendedName>
</protein>
<dbReference type="InterPro" id="IPR032914">
    <property type="entry name" value="Vam6/VPS39/TRAP1"/>
</dbReference>
<evidence type="ECO:0000313" key="3">
    <source>
        <dbReference type="EMBL" id="KAG0575358.1"/>
    </source>
</evidence>
<dbReference type="Proteomes" id="UP000822688">
    <property type="component" value="Chromosome V"/>
</dbReference>
<gene>
    <name evidence="3" type="ORF">KC19_VG339500</name>
</gene>
<dbReference type="AlphaFoldDB" id="A0A8T0HYB8"/>
<name>A0A8T0HYB8_CERPU</name>
<dbReference type="GO" id="GO:0005737">
    <property type="term" value="C:cytoplasm"/>
    <property type="evidence" value="ECO:0007669"/>
    <property type="project" value="TreeGrafter"/>
</dbReference>
<dbReference type="GO" id="GO:0034058">
    <property type="term" value="P:endosomal vesicle fusion"/>
    <property type="evidence" value="ECO:0007669"/>
    <property type="project" value="TreeGrafter"/>
</dbReference>
<dbReference type="InterPro" id="IPR019453">
    <property type="entry name" value="VPS39/TGFA1_Znf"/>
</dbReference>
<dbReference type="PANTHER" id="PTHR12894">
    <property type="entry name" value="CNH DOMAIN CONTAINING"/>
    <property type="match status" value="1"/>
</dbReference>
<dbReference type="InterPro" id="IPR019452">
    <property type="entry name" value="VPS39/TGF_beta_rcpt-assoc_1"/>
</dbReference>
<comment type="caution">
    <text evidence="3">The sequence shown here is derived from an EMBL/GenBank/DDBJ whole genome shotgun (WGS) entry which is preliminary data.</text>
</comment>
<feature type="region of interest" description="Disordered" evidence="1">
    <location>
        <begin position="862"/>
        <end position="890"/>
    </location>
</feature>
<dbReference type="Pfam" id="PF10366">
    <property type="entry name" value="Vps39_1"/>
    <property type="match status" value="1"/>
</dbReference>
<sequence length="1131" mass="122606">MSEEQRCRAIGGRGPAMELSAMEHPVGAAGRDAVRVAVDATPLRGLPIPNATINSIAVSRLSSTGSVLVYLGTDNGHLLLFTLSDLATAHASDPGSGGSGALGTSGSPGNLSRVVASGASVSGRSLGFDAQLKPVGWSKHEDAMSEGNGSGGAGSGEHSVPGSPMRRESPVRKSEYRGAGGGTEMVLRKRRIMGKSPIQALCALPEARRIAVLYEGQVCLLDMRSLGAMERLSGTKGASALTRAVSAPSPPMRGAELDAQEGAEPGVSNSEEKVGATGFLGKFARRMGSQSELSLSKLSAAQGVGLSRLAVSVRKKILIYEVRAVEPPPQVDKSSGNQRRFNLGWDDATTVSATKLREVVGVDGIITMVWLEKTIMAGIQEEYLLVSLVSGQVTAIFSLPPDLPYPPLLKLFPKDLEVLLTVDKAGIVINTEGQPTSGSLNFSLVPDAIGQTPPYVVVVKQGLTELHHRKTGAKIQSLELAGAGNGRCLVGEDEGGSFVVIASGVKVWCIQQVSLDDQVRDLLKQRQFYEAVRLAEESVTDGSDSAAKERLATVHAEAGFLLLFDLQFELAMDHFLLSDILQPSELFPFFPSFTTRWRTSIPRKRYWSLHPPQQPIATVIENGLWAVQSGLLVLVNEEKVTKLLAQGPSAKATILDHYVGVAIRSFVRYFRAVRERDLDAKVRDGVDTLLLKFYTELNQTDELKLLVSSPNSCVLEEVETTLKAAGQLHPLALLYETKGILSLALQVWQTLALDGAGEPQMVAAKEAARLLESSSDSALVLQHTEWLVHLDQSLALMVLTSSKRSQSLPPGDVLALLNGEDGLVRQRYLLWLVEENGPDAALYHTELALSLAKAALDTLPPSSAGLSNGENSKENKSSPSNDHSLSRRPSLNHDVIRDMLQNFLAVSNEYEAHEVLPLVQGSELWREQVILHKKLGDETAALQILALKLEDSEGARRYCAELGRPEVYLQLLDMYLKPGEGREPMHGAAVRLLHCHGASLDPLKVLEALSPEMSLSMASQTLSRMLRARVHRHREGQIVKHINRHNNLEARVERVEERSRQVCITDDTTCGRCRARIGTKLFVLFPDDSIVCYKCSRLYGEHISPITGQDFSKEPASRQSRSLTRTNSTKI</sequence>
<dbReference type="InterPro" id="IPR001180">
    <property type="entry name" value="CNH_dom"/>
</dbReference>
<dbReference type="Pfam" id="PF10367">
    <property type="entry name" value="zf-Vps39_C"/>
    <property type="match status" value="1"/>
</dbReference>
<feature type="region of interest" description="Disordered" evidence="1">
    <location>
        <begin position="137"/>
        <end position="182"/>
    </location>
</feature>
<dbReference type="GO" id="GO:0016020">
    <property type="term" value="C:membrane"/>
    <property type="evidence" value="ECO:0007669"/>
    <property type="project" value="TreeGrafter"/>
</dbReference>
<organism evidence="3 4">
    <name type="scientific">Ceratodon purpureus</name>
    <name type="common">Fire moss</name>
    <name type="synonym">Dicranum purpureum</name>
    <dbReference type="NCBI Taxonomy" id="3225"/>
    <lineage>
        <taxon>Eukaryota</taxon>
        <taxon>Viridiplantae</taxon>
        <taxon>Streptophyta</taxon>
        <taxon>Embryophyta</taxon>
        <taxon>Bryophyta</taxon>
        <taxon>Bryophytina</taxon>
        <taxon>Bryopsida</taxon>
        <taxon>Dicranidae</taxon>
        <taxon>Pseudoditrichales</taxon>
        <taxon>Ditrichaceae</taxon>
        <taxon>Ceratodon</taxon>
    </lineage>
</organism>
<feature type="compositionally biased region" description="Polar residues" evidence="1">
    <location>
        <begin position="1117"/>
        <end position="1131"/>
    </location>
</feature>
<dbReference type="PANTHER" id="PTHR12894:SF43">
    <property type="entry name" value="VACUOLAR SORTING PROTEIN 3"/>
    <property type="match status" value="1"/>
</dbReference>
<dbReference type="GO" id="GO:0006914">
    <property type="term" value="P:autophagy"/>
    <property type="evidence" value="ECO:0007669"/>
    <property type="project" value="TreeGrafter"/>
</dbReference>
<feature type="domain" description="CNH" evidence="2">
    <location>
        <begin position="50"/>
        <end position="493"/>
    </location>
</feature>